<evidence type="ECO:0000313" key="4">
    <source>
        <dbReference type="Proteomes" id="UP000095282"/>
    </source>
</evidence>
<dbReference type="Proteomes" id="UP000095282">
    <property type="component" value="Unplaced"/>
</dbReference>
<evidence type="ECO:0000256" key="1">
    <source>
        <dbReference type="SAM" id="MobiDB-lite"/>
    </source>
</evidence>
<dbReference type="PANTHER" id="PTHR35855">
    <property type="entry name" value="PROTEIN CBG11437-RELATED"/>
    <property type="match status" value="1"/>
</dbReference>
<dbReference type="eggNOG" id="ENOG502RAAX">
    <property type="taxonomic scope" value="Eukaryota"/>
</dbReference>
<proteinExistence type="predicted"/>
<keyword evidence="2" id="KW-1133">Transmembrane helix</keyword>
<keyword evidence="2" id="KW-0472">Membrane</keyword>
<keyword evidence="3" id="KW-0732">Signal</keyword>
<dbReference type="WBParaSite" id="Csp11.Scaffold629.g16197.t1">
    <property type="protein sequence ID" value="Csp11.Scaffold629.g16197.t1"/>
    <property type="gene ID" value="Csp11.Scaffold629.g16197"/>
</dbReference>
<dbReference type="STRING" id="1561998.A0A1I7U9D8"/>
<evidence type="ECO:0000313" key="5">
    <source>
        <dbReference type="WBParaSite" id="Csp11.Scaffold629.g16197.t1"/>
    </source>
</evidence>
<dbReference type="InterPro" id="IPR053132">
    <property type="entry name" value="Mesendoderm_Regulator"/>
</dbReference>
<accession>A0A1I7U9D8</accession>
<feature type="chain" id="PRO_5009308603" evidence="3">
    <location>
        <begin position="23"/>
        <end position="251"/>
    </location>
</feature>
<dbReference type="AlphaFoldDB" id="A0A1I7U9D8"/>
<protein>
    <submittedName>
        <fullName evidence="5">Hyphal_reg_CWP domain-containing protein</fullName>
    </submittedName>
</protein>
<organism evidence="4 5">
    <name type="scientific">Caenorhabditis tropicalis</name>
    <dbReference type="NCBI Taxonomy" id="1561998"/>
    <lineage>
        <taxon>Eukaryota</taxon>
        <taxon>Metazoa</taxon>
        <taxon>Ecdysozoa</taxon>
        <taxon>Nematoda</taxon>
        <taxon>Chromadorea</taxon>
        <taxon>Rhabditida</taxon>
        <taxon>Rhabditina</taxon>
        <taxon>Rhabditomorpha</taxon>
        <taxon>Rhabditoidea</taxon>
        <taxon>Rhabditidae</taxon>
        <taxon>Peloderinae</taxon>
        <taxon>Caenorhabditis</taxon>
    </lineage>
</organism>
<keyword evidence="4" id="KW-1185">Reference proteome</keyword>
<feature type="transmembrane region" description="Helical" evidence="2">
    <location>
        <begin position="173"/>
        <end position="198"/>
    </location>
</feature>
<dbReference type="PANTHER" id="PTHR35855:SF3">
    <property type="entry name" value="SKN-1 DEPENDENT ZYGOTIC TRANSCRIPT"/>
    <property type="match status" value="1"/>
</dbReference>
<sequence>MSALQMFSLIFLLFSSCSLVSTSGHLRLELTSSNNCEVRLITGSSDETILLIMGEKRTSSFHFNGSRESLRIGLASPTGVTEFYGFALRNTGQQLRKVFEFSEVVVLIQSVYECDAGYYGIRCDMRQVPTPSTTTTTSTLVITTTPAQSTTADSLEESTMISFFSATADSNSIVILILVFVIFILTALIVVFGVLLAFPSRTQHIIISDTTRDFEKEYEIAIEMKTKEFDDSDEGTEPRYVSEPVKSIYSD</sequence>
<evidence type="ECO:0000256" key="2">
    <source>
        <dbReference type="SAM" id="Phobius"/>
    </source>
</evidence>
<feature type="signal peptide" evidence="3">
    <location>
        <begin position="1"/>
        <end position="22"/>
    </location>
</feature>
<reference evidence="5" key="1">
    <citation type="submission" date="2016-11" db="UniProtKB">
        <authorList>
            <consortium name="WormBaseParasite"/>
        </authorList>
    </citation>
    <scope>IDENTIFICATION</scope>
</reference>
<feature type="region of interest" description="Disordered" evidence="1">
    <location>
        <begin position="227"/>
        <end position="251"/>
    </location>
</feature>
<keyword evidence="2" id="KW-0812">Transmembrane</keyword>
<name>A0A1I7U9D8_9PELO</name>
<evidence type="ECO:0000256" key="3">
    <source>
        <dbReference type="SAM" id="SignalP"/>
    </source>
</evidence>